<evidence type="ECO:0000256" key="4">
    <source>
        <dbReference type="ARBA" id="ARBA00022692"/>
    </source>
</evidence>
<keyword evidence="5 7" id="KW-1133">Transmembrane helix</keyword>
<dbReference type="Pfam" id="PF01790">
    <property type="entry name" value="LGT"/>
    <property type="match status" value="1"/>
</dbReference>
<gene>
    <name evidence="8" type="ORF">AUK18_01345</name>
</gene>
<dbReference type="Proteomes" id="UP000183605">
    <property type="component" value="Unassembled WGS sequence"/>
</dbReference>
<organism evidence="8 9">
    <name type="scientific">Candidatus Beckwithbacteria bacterium CG2_30_44_31</name>
    <dbReference type="NCBI Taxonomy" id="1805035"/>
    <lineage>
        <taxon>Bacteria</taxon>
        <taxon>Candidatus Beckwithiibacteriota</taxon>
    </lineage>
</organism>
<protein>
    <recommendedName>
        <fullName evidence="10">Prolipoprotein diacylglyceryl transferase</fullName>
    </recommendedName>
</protein>
<accession>A0A1J5AXY3</accession>
<sequence>MLDAGALGLPLGQAIARWGNYFNQELYGLPTNLPWGIYIRPENRLLEVMDFKYFHPLFLYESLWCLIIFIIIINIIKVIPMGKGKIFAVYLGLYGLGRFFLEFLRLEAWTINGVNVAQMISAGLILGALGFIMGRK</sequence>
<keyword evidence="6 7" id="KW-0472">Membrane</keyword>
<evidence type="ECO:0000256" key="7">
    <source>
        <dbReference type="SAM" id="Phobius"/>
    </source>
</evidence>
<evidence type="ECO:0000256" key="6">
    <source>
        <dbReference type="ARBA" id="ARBA00023136"/>
    </source>
</evidence>
<evidence type="ECO:0000256" key="3">
    <source>
        <dbReference type="ARBA" id="ARBA00022679"/>
    </source>
</evidence>
<dbReference type="GO" id="GO:0005886">
    <property type="term" value="C:plasma membrane"/>
    <property type="evidence" value="ECO:0007669"/>
    <property type="project" value="InterPro"/>
</dbReference>
<comment type="caution">
    <text evidence="8">The sequence shown here is derived from an EMBL/GenBank/DDBJ whole genome shotgun (WGS) entry which is preliminary data.</text>
</comment>
<feature type="transmembrane region" description="Helical" evidence="7">
    <location>
        <begin position="57"/>
        <end position="79"/>
    </location>
</feature>
<dbReference type="EMBL" id="MNXQ01000026">
    <property type="protein sequence ID" value="OIP03723.1"/>
    <property type="molecule type" value="Genomic_DNA"/>
</dbReference>
<dbReference type="GO" id="GO:0008961">
    <property type="term" value="F:phosphatidylglycerol-prolipoprotein diacylglyceryl transferase activity"/>
    <property type="evidence" value="ECO:0007669"/>
    <property type="project" value="InterPro"/>
</dbReference>
<feature type="transmembrane region" description="Helical" evidence="7">
    <location>
        <begin position="116"/>
        <end position="134"/>
    </location>
</feature>
<keyword evidence="2" id="KW-1003">Cell membrane</keyword>
<dbReference type="InterPro" id="IPR001640">
    <property type="entry name" value="Lgt"/>
</dbReference>
<comment type="similarity">
    <text evidence="1">Belongs to the Lgt family.</text>
</comment>
<proteinExistence type="inferred from homology"/>
<keyword evidence="3" id="KW-0808">Transferase</keyword>
<evidence type="ECO:0000313" key="9">
    <source>
        <dbReference type="Proteomes" id="UP000183605"/>
    </source>
</evidence>
<name>A0A1J5AXY3_9BACT</name>
<dbReference type="GO" id="GO:0042158">
    <property type="term" value="P:lipoprotein biosynthetic process"/>
    <property type="evidence" value="ECO:0007669"/>
    <property type="project" value="InterPro"/>
</dbReference>
<feature type="transmembrane region" description="Helical" evidence="7">
    <location>
        <begin position="86"/>
        <end position="104"/>
    </location>
</feature>
<evidence type="ECO:0000313" key="8">
    <source>
        <dbReference type="EMBL" id="OIP03723.1"/>
    </source>
</evidence>
<evidence type="ECO:0000256" key="1">
    <source>
        <dbReference type="ARBA" id="ARBA00007150"/>
    </source>
</evidence>
<dbReference type="PANTHER" id="PTHR30589:SF0">
    <property type="entry name" value="PHOSPHATIDYLGLYCEROL--PROLIPOPROTEIN DIACYLGLYCERYL TRANSFERASE"/>
    <property type="match status" value="1"/>
</dbReference>
<evidence type="ECO:0008006" key="10">
    <source>
        <dbReference type="Google" id="ProtNLM"/>
    </source>
</evidence>
<evidence type="ECO:0000256" key="2">
    <source>
        <dbReference type="ARBA" id="ARBA00022475"/>
    </source>
</evidence>
<reference evidence="8 9" key="1">
    <citation type="journal article" date="2016" name="Environ. Microbiol.">
        <title>Genomic resolution of a cold subsurface aquifer community provides metabolic insights for novel microbes adapted to high CO concentrations.</title>
        <authorList>
            <person name="Probst A.J."/>
            <person name="Castelle C.J."/>
            <person name="Singh A."/>
            <person name="Brown C.T."/>
            <person name="Anantharaman K."/>
            <person name="Sharon I."/>
            <person name="Hug L.A."/>
            <person name="Burstein D."/>
            <person name="Emerson J.B."/>
            <person name="Thomas B.C."/>
            <person name="Banfield J.F."/>
        </authorList>
    </citation>
    <scope>NUCLEOTIDE SEQUENCE [LARGE SCALE GENOMIC DNA]</scope>
    <source>
        <strain evidence="8">CG2_30_44_31</strain>
    </source>
</reference>
<evidence type="ECO:0000256" key="5">
    <source>
        <dbReference type="ARBA" id="ARBA00022989"/>
    </source>
</evidence>
<keyword evidence="4 7" id="KW-0812">Transmembrane</keyword>
<dbReference type="AlphaFoldDB" id="A0A1J5AXY3"/>
<dbReference type="PANTHER" id="PTHR30589">
    <property type="entry name" value="PROLIPOPROTEIN DIACYLGLYCERYL TRANSFERASE"/>
    <property type="match status" value="1"/>
</dbReference>